<gene>
    <name evidence="1" type="ORF">CYJ44_008120</name>
</gene>
<accession>A0ABU9UIS1</accession>
<evidence type="ECO:0000313" key="1">
    <source>
        <dbReference type="EMBL" id="MEM5986124.1"/>
    </source>
</evidence>
<protein>
    <submittedName>
        <fullName evidence="1">Uncharacterized protein</fullName>
    </submittedName>
</protein>
<dbReference type="RefSeq" id="WP_070562534.1">
    <property type="nucleotide sequence ID" value="NZ_JBIEIG010000221.1"/>
</dbReference>
<organism evidence="1 2">
    <name type="scientific">Corynebacterium hesseae</name>
    <dbReference type="NCBI Taxonomy" id="2913502"/>
    <lineage>
        <taxon>Bacteria</taxon>
        <taxon>Bacillati</taxon>
        <taxon>Actinomycetota</taxon>
        <taxon>Actinomycetes</taxon>
        <taxon>Mycobacteriales</taxon>
        <taxon>Corynebacteriaceae</taxon>
        <taxon>Corynebacterium</taxon>
    </lineage>
</organism>
<comment type="caution">
    <text evidence="1">The sequence shown here is derived from an EMBL/GenBank/DDBJ whole genome shotgun (WGS) entry which is preliminary data.</text>
</comment>
<evidence type="ECO:0000313" key="2">
    <source>
        <dbReference type="Proteomes" id="UP000235104"/>
    </source>
</evidence>
<dbReference type="Proteomes" id="UP000235104">
    <property type="component" value="Unassembled WGS sequence"/>
</dbReference>
<dbReference type="EMBL" id="PKHR02000016">
    <property type="protein sequence ID" value="MEM5986124.1"/>
    <property type="molecule type" value="Genomic_DNA"/>
</dbReference>
<proteinExistence type="predicted"/>
<sequence length="62" mass="6954">MTMFHSTVRGMDKITFSHSGQVDKALSVARRSTQTRQTRVFNQIGGRISRQINRQSQGSTGN</sequence>
<keyword evidence="2" id="KW-1185">Reference proteome</keyword>
<name>A0ABU9UIS1_9CORY</name>
<reference evidence="1" key="1">
    <citation type="submission" date="2017-12" db="EMBL/GenBank/DDBJ databases">
        <authorList>
            <person name="Thomas-White K."/>
            <person name="Wolfe A.J."/>
        </authorList>
    </citation>
    <scope>NUCLEOTIDE SEQUENCE</scope>
    <source>
        <strain evidence="1">UMB0043</strain>
    </source>
</reference>